<dbReference type="OMA" id="EMSNFHY"/>
<evidence type="ECO:0000313" key="8">
    <source>
        <dbReference type="Proteomes" id="UP000019373"/>
    </source>
</evidence>
<dbReference type="SUPFAM" id="SSF50978">
    <property type="entry name" value="WD40 repeat-like"/>
    <property type="match status" value="1"/>
</dbReference>
<feature type="region of interest" description="Disordered" evidence="4">
    <location>
        <begin position="1247"/>
        <end position="1266"/>
    </location>
</feature>
<dbReference type="Gene3D" id="2.30.29.30">
    <property type="entry name" value="Pleckstrin-homology domain (PH domain)/Phosphotyrosine-binding domain (PTB)"/>
    <property type="match status" value="1"/>
</dbReference>
<dbReference type="InterPro" id="IPR019775">
    <property type="entry name" value="WD40_repeat_CS"/>
</dbReference>
<dbReference type="Pfam" id="PF14844">
    <property type="entry name" value="PH_BEACH"/>
    <property type="match status" value="1"/>
</dbReference>
<dbReference type="GeneID" id="19239864"/>
<feature type="compositionally biased region" description="Low complexity" evidence="4">
    <location>
        <begin position="1247"/>
        <end position="1256"/>
    </location>
</feature>
<dbReference type="Gene3D" id="2.30.30.30">
    <property type="match status" value="1"/>
</dbReference>
<dbReference type="CDD" id="cd01201">
    <property type="entry name" value="PH_BEACH"/>
    <property type="match status" value="1"/>
</dbReference>
<evidence type="ECO:0000256" key="1">
    <source>
        <dbReference type="ARBA" id="ARBA00022574"/>
    </source>
</evidence>
<dbReference type="InterPro" id="IPR000409">
    <property type="entry name" value="BEACH_dom"/>
</dbReference>
<dbReference type="Gene3D" id="2.40.50.140">
    <property type="entry name" value="Nucleic acid-binding proteins"/>
    <property type="match status" value="1"/>
</dbReference>
<dbReference type="PROSITE" id="PS50197">
    <property type="entry name" value="BEACH"/>
    <property type="match status" value="1"/>
</dbReference>
<sequence>MSSTLAQRYRSDSGQASTIVAHNEEIGSLVNNLKETDGRSLLDVQKALQDSLILQKLRHILIDNASQKETKDAFRRAGGFQALLSFLQTLSDHFDSSSLSNDNVQGFFLTLKDALAVLVAGLQVHPGNQKYFTKKANGGGWQALYKSLNTLHQDLRSNDAQLLDVGRYMGILLATALGEETLWDTFTVLQHDFERDTAATGALTVESYMGNKGYATLSRYLNSVETIAIPDLFPHLLNFWSACPPRQDIEWQMLEKALTMIMQQIMCSSRRNLVALHTAGLSQSLLALMFDNCRAEMECKAYQGLVLSLFSEGMGSLEDAYTIYSKATTSFEIARFLLKALRASRCPPCFHFDLSHAGYCSIELPTLGKPFPPTNSSGYTLSVWARFEVFDLNSHTTIFGAFDASQKCFVLAYLEKDTKHFILQTAMKGSRPSVRFKSVSFKPGQWYHICIVHRKPRTVSSSKASLFVDGEFCEQLKASYPNLPPVDSSNRTAMVQAFFGTPQDLAVRRGQNSHSSKWSLASSVLFTDTFSDDLISVFYQLGPRYYGNFQDCLGSFQTYAASAALNVRHENMHPGNDEQSDILSAVRQKASMLIPESSIMINISPAAVLDSEDRNNIDESQLVRSLSKLAARNLRKYTRTGGNAVVINAAVPAVNEALTHAHGVAVLTGDPIVAVPQSLDDASWRIGGCSAVGLSLVNAAKTTEEVELAVEILFETIRQSWRNSEAMERDQGYAILAAIIREKLGFIAAGNSFGNGNARYTMAIPTSSTDRSQLAMSLLRLVLDFVGYDFTKPQKSLINNPLAYRVLLVDTDVWRQADEPVQKLYFQQFVTFSVDSENHRFNSRRLVRMRALKKLLDALKAEPILPSTMPLFMNAFKSLLPGAMSAEMLRSIALFITFSVHKGKPSTGAHSRRIHRSDTRTRRATQSGSPEPPYDTLSRFQIGVEVLRLYSNFLCADNDTFTIKKFARTVTNKWLLYLLAETSAEVVILSAKILARVLVVHGSSYVKKFKQKSGGFTIMRHRLKRWWHLPALWPICFAVLFDTDIGSMNLDRTFNLFGLLDLFELNGFKVVNPAMFEVIMGMLQNGLKTVITSKPTEESSIPDPQFRRSSPSNTQRLSMSNMTPPKPFVATVADHHIETLHVAVRFLSDLHTRSQHYRDFTVGSPYVQDLLAILFPVVVGSDNVSAEVELNARESSLTFDGNDVVIRPLSIAPPILRTSENTNMPKGQRRRGPNLRRGSSFVMVPSISSKHQPSSSRLHPPEPCPSPIAKLPQLNDGNAVVQSLLEIIVAVFTDQVLMRKDFAGLGLFLKTPPGFLEHQTYFESWILRNTLSQLNNTILLNQKVLWEPKVLSNLARLFLHIGEALYEGWFMGGADTALDFSGSVLEYLQRSDISQIKSVRLCSQAIEVIRSTMFRTVLLSLSQIQDSDNLPFLAKLGYWQTVLLSGEETHSEYLQLICYLLYASLVSSQESVRMSAANLWRIILVQRPSEASAILKQATSSEQRRLASGFEKLVELDNETFLYWIDSHRDELDSLFFTTLAGSWDKFVAEENAKTEETGKQRVAKRREKLKQWAQDEASNEDIIRRHEVTFDHWTSNIYASEQLKHQRTTQDQQDNTIFVLSRFDQMKREVELPTGFMPTSTPTKWRLDQTEGRNRMRLRITPKVEEVQERYQPKRKTSNVASLKVETSVPQITSAEAFGVTPGGATPAQISPRPGDTSSEPFPDMPVTDDAEHSIEKPDLEESFELVEDPKDDAGGYEDKNRKVMRSLHRGDQVQHVSNISRIIGLEAAEGLLILGKDSLYLLDNFFQRADGEIVNVWQAPHEERDSYVRMISGREAFERRPTSGNDEHETRSWKWEEVISVSKRRFLFRDVGLELFFADGRSYLLTTMSPVARNDLHALVAAKAPQHSSANTSMRSEDTWRFETLRSPDEEPQSLGSKFANVFGQAATNPATRRWVKGEISNFHYLMLINTMAGRTFNDLTQYPVFPWILADYTSDELDLTNPKTFRDLSRPMGCQTLEREAEYKDRYATFAEMGDHNSPAFHYGTHYSSAMIVTSYLIRLEPFVKSYLLLQGGSFDHADRMFYSIGKAWDSASRMNMTDVRELTPEFFYLPEFLLNLNSYEFGARQNSSQSISSVELPPWAKGDPKIFIAKHREALESPHVSRNLHKWVDLVFGHKQKGEAAIEAVNVFHHLSYQGAKDLDSITDSVEQLATIGIIHNFGQTPYQVFQKAHPAREEIRHKYKRLDTAAESLTRLPSPLLNSEERVASLSFSWRSERLLCSAAFRLNIPPSYEKYMEWGFADGSIRFYSADNRKLLGHFEHLHIGQLSSATFADSRTLVTAGTDCTVSVWNVLSPGKNVDLQPRSSLFGHRTTVTVLALSRSFSALLSASTDGTVILWDLNRLEFVRILTKGKPVDCARINDVNGDIVLCHDSRIIMYTLNGELLLDQTAGDSTEDSILSCAFYEGAGNEWLEREIFFTGHKYGVVKVWNKVIRGGHFELGLIRQLNHVDNSRDDGGNVRAGISCVLPMPQVVYTGDEEGRVEFESKAPVEPGNLDFDARVPIPISVFPSTYRSDASAETTITETTKVEGTVRPPRTTSRVGREDTREEIDIEVRDRRPQREEREDIRVYAEKDQQYPEVELTRERYNRSDKRYPEVELTRERYNRPAEGSRVDIEIDRHRTRDQAYESQIDITEREYRRRIDPTYEVEYRRQAPRADIEVTKEEVRTADPTPRNDMGYYDDEGHYHSFRRGVERVADRVFHPFSHHHPHHHGDKEDVIVTSDESGPTRVSEGVRETVRFVGPRGGFPANTVTIPCHFIRVGDLVILQGRPCQVIRISTSTQTGQLRYLGVDLFTRQLHEESSFVSNPGDSVIVQSMLGPVFKQYRILDMRDDGRLVCMTESGDVKQGLSVIDQGGLYNKIECAFADGRGSVRALVINDGGRELVVDYKVIHSSRL</sequence>
<dbReference type="Proteomes" id="UP000019373">
    <property type="component" value="Unassembled WGS sequence"/>
</dbReference>
<dbReference type="InterPro" id="IPR014722">
    <property type="entry name" value="Rib_uL2_dom2"/>
</dbReference>
<feature type="compositionally biased region" description="Polar residues" evidence="4">
    <location>
        <begin position="1107"/>
        <end position="1121"/>
    </location>
</feature>
<dbReference type="eggNOG" id="KOG1786">
    <property type="taxonomic scope" value="Eukaryota"/>
</dbReference>
<dbReference type="Gene3D" id="2.130.10.10">
    <property type="entry name" value="YVTN repeat-like/Quinoprotein amine dehydrogenase"/>
    <property type="match status" value="1"/>
</dbReference>
<dbReference type="EMBL" id="KE720869">
    <property type="protein sequence ID" value="ERF74742.1"/>
    <property type="molecule type" value="Genomic_DNA"/>
</dbReference>
<evidence type="ECO:0000256" key="2">
    <source>
        <dbReference type="ARBA" id="ARBA00022737"/>
    </source>
</evidence>
<reference evidence="8" key="1">
    <citation type="journal article" date="2014" name="BMC Genomics">
        <title>Genome characteristics reveal the impact of lichenization on lichen-forming fungus Endocarpon pusillum Hedwig (Verrucariales, Ascomycota).</title>
        <authorList>
            <person name="Wang Y.-Y."/>
            <person name="Liu B."/>
            <person name="Zhang X.-Y."/>
            <person name="Zhou Q.-M."/>
            <person name="Zhang T."/>
            <person name="Li H."/>
            <person name="Yu Y.-F."/>
            <person name="Zhang X.-L."/>
            <person name="Hao X.-Y."/>
            <person name="Wang M."/>
            <person name="Wang L."/>
            <person name="Wei J.-C."/>
        </authorList>
    </citation>
    <scope>NUCLEOTIDE SEQUENCE [LARGE SCALE GENOMIC DNA]</scope>
    <source>
        <strain evidence="8">Z07020 / HMAS-L-300199</strain>
    </source>
</reference>
<dbReference type="PROSITE" id="PS50294">
    <property type="entry name" value="WD_REPEATS_REGION"/>
    <property type="match status" value="1"/>
</dbReference>
<dbReference type="Pfam" id="PF02138">
    <property type="entry name" value="Beach"/>
    <property type="match status" value="1"/>
</dbReference>
<dbReference type="InterPro" id="IPR037318">
    <property type="entry name" value="Hex1_S1"/>
</dbReference>
<dbReference type="InterPro" id="IPR011993">
    <property type="entry name" value="PH-like_dom_sf"/>
</dbReference>
<dbReference type="SUPFAM" id="SSF49899">
    <property type="entry name" value="Concanavalin A-like lectins/glucanases"/>
    <property type="match status" value="1"/>
</dbReference>
<dbReference type="HOGENOM" id="CLU_000175_2_0_1"/>
<dbReference type="InterPro" id="IPR013320">
    <property type="entry name" value="ConA-like_dom_sf"/>
</dbReference>
<dbReference type="PANTHER" id="PTHR46108">
    <property type="entry name" value="BLUE CHEESE"/>
    <property type="match status" value="1"/>
</dbReference>
<evidence type="ECO:0000313" key="7">
    <source>
        <dbReference type="EMBL" id="ERF74742.1"/>
    </source>
</evidence>
<dbReference type="InterPro" id="IPR056252">
    <property type="entry name" value="Alfy-like_Arm-like"/>
</dbReference>
<dbReference type="InterPro" id="IPR001680">
    <property type="entry name" value="WD40_rpt"/>
</dbReference>
<feature type="repeat" description="WD" evidence="3">
    <location>
        <begin position="2369"/>
        <end position="2410"/>
    </location>
</feature>
<proteinExistence type="predicted"/>
<dbReference type="SUPFAM" id="SSF50729">
    <property type="entry name" value="PH domain-like"/>
    <property type="match status" value="1"/>
</dbReference>
<organism evidence="7 8">
    <name type="scientific">Endocarpon pusillum (strain Z07020 / HMAS-L-300199)</name>
    <name type="common">Lichen-forming fungus</name>
    <dbReference type="NCBI Taxonomy" id="1263415"/>
    <lineage>
        <taxon>Eukaryota</taxon>
        <taxon>Fungi</taxon>
        <taxon>Dikarya</taxon>
        <taxon>Ascomycota</taxon>
        <taxon>Pezizomycotina</taxon>
        <taxon>Eurotiomycetes</taxon>
        <taxon>Chaetothyriomycetidae</taxon>
        <taxon>Verrucariales</taxon>
        <taxon>Verrucariaceae</taxon>
        <taxon>Endocarpon</taxon>
    </lineage>
</organism>
<feature type="region of interest" description="Disordered" evidence="4">
    <location>
        <begin position="903"/>
        <end position="935"/>
    </location>
</feature>
<dbReference type="SMART" id="SM00320">
    <property type="entry name" value="WD40"/>
    <property type="match status" value="3"/>
</dbReference>
<dbReference type="InterPro" id="IPR051944">
    <property type="entry name" value="BEACH_domain_protein"/>
</dbReference>
<dbReference type="CDD" id="cd06071">
    <property type="entry name" value="Beach"/>
    <property type="match status" value="1"/>
</dbReference>
<dbReference type="OrthoDB" id="26681at2759"/>
<dbReference type="PROSITE" id="PS51783">
    <property type="entry name" value="PH_BEACH"/>
    <property type="match status" value="1"/>
</dbReference>
<keyword evidence="1 3" id="KW-0853">WD repeat</keyword>
<feature type="region of interest" description="Disordered" evidence="4">
    <location>
        <begin position="1094"/>
        <end position="1121"/>
    </location>
</feature>
<accession>U1GB32</accession>
<keyword evidence="8" id="KW-1185">Reference proteome</keyword>
<dbReference type="PROSITE" id="PS00678">
    <property type="entry name" value="WD_REPEATS_1"/>
    <property type="match status" value="2"/>
</dbReference>
<feature type="region of interest" description="Disordered" evidence="4">
    <location>
        <begin position="1696"/>
        <end position="1734"/>
    </location>
</feature>
<dbReference type="RefSeq" id="XP_007787912.1">
    <property type="nucleotide sequence ID" value="XM_007789722.1"/>
</dbReference>
<dbReference type="InterPro" id="IPR036372">
    <property type="entry name" value="BEACH_dom_sf"/>
</dbReference>
<dbReference type="Pfam" id="PF00400">
    <property type="entry name" value="WD40"/>
    <property type="match status" value="1"/>
</dbReference>
<dbReference type="InterPro" id="IPR015943">
    <property type="entry name" value="WD40/YVTN_repeat-like_dom_sf"/>
</dbReference>
<dbReference type="SUPFAM" id="SSF50104">
    <property type="entry name" value="Translation proteins SH3-like domain"/>
    <property type="match status" value="1"/>
</dbReference>
<dbReference type="InterPro" id="IPR008991">
    <property type="entry name" value="Translation_prot_SH3-like_sf"/>
</dbReference>
<dbReference type="InterPro" id="IPR036322">
    <property type="entry name" value="WD40_repeat_dom_sf"/>
</dbReference>
<dbReference type="InterPro" id="IPR012340">
    <property type="entry name" value="NA-bd_OB-fold"/>
</dbReference>
<keyword evidence="2" id="KW-0677">Repeat</keyword>
<dbReference type="SUPFAM" id="SSF81837">
    <property type="entry name" value="BEACH domain"/>
    <property type="match status" value="1"/>
</dbReference>
<name>U1GB32_ENDPU</name>
<feature type="domain" description="BEACH" evidence="5">
    <location>
        <begin position="1942"/>
        <end position="2237"/>
    </location>
</feature>
<dbReference type="PROSITE" id="PS50082">
    <property type="entry name" value="WD_REPEATS_2"/>
    <property type="match status" value="1"/>
</dbReference>
<feature type="domain" description="BEACH-type PH" evidence="6">
    <location>
        <begin position="1770"/>
        <end position="1903"/>
    </location>
</feature>
<gene>
    <name evidence="7" type="ORF">EPUS_04911</name>
</gene>
<dbReference type="Gene3D" id="2.60.120.200">
    <property type="match status" value="1"/>
</dbReference>
<feature type="region of interest" description="Disordered" evidence="4">
    <location>
        <begin position="1216"/>
        <end position="1238"/>
    </location>
</feature>
<evidence type="ECO:0000259" key="5">
    <source>
        <dbReference type="PROSITE" id="PS50197"/>
    </source>
</evidence>
<dbReference type="SUPFAM" id="SSF50249">
    <property type="entry name" value="Nucleic acid-binding proteins"/>
    <property type="match status" value="1"/>
</dbReference>
<dbReference type="Gene3D" id="1.10.1540.10">
    <property type="entry name" value="BEACH domain"/>
    <property type="match status" value="1"/>
</dbReference>
<dbReference type="CDD" id="cd04469">
    <property type="entry name" value="S1_Hex1"/>
    <property type="match status" value="1"/>
</dbReference>
<dbReference type="FunFam" id="1.10.1540.10:FF:000002">
    <property type="entry name" value="WD repeat and FYVE domain containing 3"/>
    <property type="match status" value="1"/>
</dbReference>
<evidence type="ECO:0000259" key="6">
    <source>
        <dbReference type="PROSITE" id="PS51783"/>
    </source>
</evidence>
<dbReference type="Pfam" id="PF23295">
    <property type="entry name" value="Arm_4"/>
    <property type="match status" value="1"/>
</dbReference>
<evidence type="ECO:0008006" key="9">
    <source>
        <dbReference type="Google" id="ProtNLM"/>
    </source>
</evidence>
<evidence type="ECO:0000256" key="4">
    <source>
        <dbReference type="SAM" id="MobiDB-lite"/>
    </source>
</evidence>
<dbReference type="eggNOG" id="KOG1788">
    <property type="taxonomic scope" value="Eukaryota"/>
</dbReference>
<dbReference type="InterPro" id="IPR023362">
    <property type="entry name" value="PH-BEACH_dom"/>
</dbReference>
<evidence type="ECO:0000256" key="3">
    <source>
        <dbReference type="PROSITE-ProRule" id="PRU00221"/>
    </source>
</evidence>
<dbReference type="Pfam" id="PF13385">
    <property type="entry name" value="Laminin_G_3"/>
    <property type="match status" value="1"/>
</dbReference>
<dbReference type="SMART" id="SM01026">
    <property type="entry name" value="Beach"/>
    <property type="match status" value="1"/>
</dbReference>
<protein>
    <recommendedName>
        <fullName evidence="9">Beach-domain-containing protein</fullName>
    </recommendedName>
</protein>
<dbReference type="PANTHER" id="PTHR46108:SF4">
    <property type="entry name" value="BLUE CHEESE"/>
    <property type="match status" value="1"/>
</dbReference>